<dbReference type="EMBL" id="JASCZI010122324">
    <property type="protein sequence ID" value="MED6164124.1"/>
    <property type="molecule type" value="Genomic_DNA"/>
</dbReference>
<comment type="caution">
    <text evidence="2">The sequence shown here is derived from an EMBL/GenBank/DDBJ whole genome shotgun (WGS) entry which is preliminary data.</text>
</comment>
<protein>
    <submittedName>
        <fullName evidence="2">Uncharacterized protein</fullName>
    </submittedName>
</protein>
<evidence type="ECO:0000256" key="1">
    <source>
        <dbReference type="SAM" id="MobiDB-lite"/>
    </source>
</evidence>
<evidence type="ECO:0000313" key="2">
    <source>
        <dbReference type="EMBL" id="MED6164124.1"/>
    </source>
</evidence>
<keyword evidence="3" id="KW-1185">Reference proteome</keyword>
<feature type="compositionally biased region" description="Acidic residues" evidence="1">
    <location>
        <begin position="95"/>
        <end position="115"/>
    </location>
</feature>
<feature type="compositionally biased region" description="Acidic residues" evidence="1">
    <location>
        <begin position="139"/>
        <end position="151"/>
    </location>
</feature>
<reference evidence="2 3" key="1">
    <citation type="journal article" date="2023" name="Plants (Basel)">
        <title>Bridging the Gap: Combining Genomics and Transcriptomics Approaches to Understand Stylosanthes scabra, an Orphan Legume from the Brazilian Caatinga.</title>
        <authorList>
            <person name="Ferreira-Neto J.R.C."/>
            <person name="da Silva M.D."/>
            <person name="Binneck E."/>
            <person name="de Melo N.F."/>
            <person name="da Silva R.H."/>
            <person name="de Melo A.L.T.M."/>
            <person name="Pandolfi V."/>
            <person name="Bustamante F.O."/>
            <person name="Brasileiro-Vidal A.C."/>
            <person name="Benko-Iseppon A.M."/>
        </authorList>
    </citation>
    <scope>NUCLEOTIDE SEQUENCE [LARGE SCALE GENOMIC DNA]</scope>
    <source>
        <tissue evidence="2">Leaves</tissue>
    </source>
</reference>
<feature type="compositionally biased region" description="Basic and acidic residues" evidence="1">
    <location>
        <begin position="159"/>
        <end position="169"/>
    </location>
</feature>
<organism evidence="2 3">
    <name type="scientific">Stylosanthes scabra</name>
    <dbReference type="NCBI Taxonomy" id="79078"/>
    <lineage>
        <taxon>Eukaryota</taxon>
        <taxon>Viridiplantae</taxon>
        <taxon>Streptophyta</taxon>
        <taxon>Embryophyta</taxon>
        <taxon>Tracheophyta</taxon>
        <taxon>Spermatophyta</taxon>
        <taxon>Magnoliopsida</taxon>
        <taxon>eudicotyledons</taxon>
        <taxon>Gunneridae</taxon>
        <taxon>Pentapetalae</taxon>
        <taxon>rosids</taxon>
        <taxon>fabids</taxon>
        <taxon>Fabales</taxon>
        <taxon>Fabaceae</taxon>
        <taxon>Papilionoideae</taxon>
        <taxon>50 kb inversion clade</taxon>
        <taxon>dalbergioids sensu lato</taxon>
        <taxon>Dalbergieae</taxon>
        <taxon>Pterocarpus clade</taxon>
        <taxon>Stylosanthes</taxon>
    </lineage>
</organism>
<proteinExistence type="predicted"/>
<name>A0ABU6USQ5_9FABA</name>
<accession>A0ABU6USQ5</accession>
<dbReference type="Proteomes" id="UP001341840">
    <property type="component" value="Unassembled WGS sequence"/>
</dbReference>
<evidence type="ECO:0000313" key="3">
    <source>
        <dbReference type="Proteomes" id="UP001341840"/>
    </source>
</evidence>
<sequence>MVKIVELRDYVEMFVVHKVENVEPFPEIGYIDVGPSNAEKEEQSGNAGVDEVGGIDGNEDVNEGSSGGDKSGGAEVKNGSGGEQQDEGGRAGLDSAEDSDDEEFIPSESDVDSADDIQFTDSEEDYDDDGKGVANAEFSDGEGYDSEEMEKEYEVGGGNEEKDGDSVRSHVYKTQKDMKEYGWEVGTVFA</sequence>
<gene>
    <name evidence="2" type="ORF">PIB30_086694</name>
</gene>
<feature type="region of interest" description="Disordered" evidence="1">
    <location>
        <begin position="33"/>
        <end position="169"/>
    </location>
</feature>